<evidence type="ECO:0008006" key="4">
    <source>
        <dbReference type="Google" id="ProtNLM"/>
    </source>
</evidence>
<keyword evidence="3" id="KW-1185">Reference proteome</keyword>
<dbReference type="NCBIfam" id="NF047765">
    <property type="entry name" value="LIC_13387_fam"/>
    <property type="match status" value="1"/>
</dbReference>
<dbReference type="EMBL" id="CP029480">
    <property type="protein sequence ID" value="AWV97091.1"/>
    <property type="molecule type" value="Genomic_DNA"/>
</dbReference>
<evidence type="ECO:0000313" key="2">
    <source>
        <dbReference type="EMBL" id="AWV97091.1"/>
    </source>
</evidence>
<evidence type="ECO:0000256" key="1">
    <source>
        <dbReference type="SAM" id="Phobius"/>
    </source>
</evidence>
<dbReference type="AlphaFoldDB" id="A0A2Z4G7D9"/>
<reference evidence="2 3" key="1">
    <citation type="submission" date="2018-05" db="EMBL/GenBank/DDBJ databases">
        <title>Complete genome sequence of Arcticibacterium luteifluviistationis SM1504T, a cytophagaceae bacterium isolated from Arctic surface seawater.</title>
        <authorList>
            <person name="Li Y."/>
            <person name="Qin Q.-L."/>
        </authorList>
    </citation>
    <scope>NUCLEOTIDE SEQUENCE [LARGE SCALE GENOMIC DNA]</scope>
    <source>
        <strain evidence="2 3">SM1504</strain>
    </source>
</reference>
<evidence type="ECO:0000313" key="3">
    <source>
        <dbReference type="Proteomes" id="UP000249873"/>
    </source>
</evidence>
<keyword evidence="1" id="KW-0812">Transmembrane</keyword>
<dbReference type="KEGG" id="als:DJ013_02425"/>
<dbReference type="InterPro" id="IPR058068">
    <property type="entry name" value="LIC_13387-like"/>
</dbReference>
<accession>A0A2Z4G7D9</accession>
<sequence length="139" mass="15132">MKITSLSHKIASWSLILGGIGHTTAALSNPKTAELNELLSTMKAFTTHLLGSEVNMFSFHQGFSLMMGLLLFGYGALNLLILKNNVQAQMPSNILILNIIISLVSVVLSVKYFFLIPIVLTGMAFLGFSISLVAKNYKI</sequence>
<organism evidence="2 3">
    <name type="scientific">Arcticibacterium luteifluviistationis</name>
    <dbReference type="NCBI Taxonomy" id="1784714"/>
    <lineage>
        <taxon>Bacteria</taxon>
        <taxon>Pseudomonadati</taxon>
        <taxon>Bacteroidota</taxon>
        <taxon>Cytophagia</taxon>
        <taxon>Cytophagales</taxon>
        <taxon>Leadbetterellaceae</taxon>
        <taxon>Arcticibacterium</taxon>
    </lineage>
</organism>
<dbReference type="RefSeq" id="WP_111370193.1">
    <property type="nucleotide sequence ID" value="NZ_CP029480.1"/>
</dbReference>
<dbReference type="OrthoDB" id="1467875at2"/>
<protein>
    <recommendedName>
        <fullName evidence="4">DUF4064 domain-containing protein</fullName>
    </recommendedName>
</protein>
<keyword evidence="1" id="KW-0472">Membrane</keyword>
<name>A0A2Z4G7D9_9BACT</name>
<keyword evidence="1" id="KW-1133">Transmembrane helix</keyword>
<feature type="transmembrane region" description="Helical" evidence="1">
    <location>
        <begin position="116"/>
        <end position="134"/>
    </location>
</feature>
<feature type="transmembrane region" description="Helical" evidence="1">
    <location>
        <begin position="63"/>
        <end position="82"/>
    </location>
</feature>
<gene>
    <name evidence="2" type="ORF">DJ013_02425</name>
</gene>
<proteinExistence type="predicted"/>
<feature type="transmembrane region" description="Helical" evidence="1">
    <location>
        <begin position="94"/>
        <end position="110"/>
    </location>
</feature>
<dbReference type="Proteomes" id="UP000249873">
    <property type="component" value="Chromosome"/>
</dbReference>